<dbReference type="AlphaFoldDB" id="A0A6M4IQW3"/>
<dbReference type="RefSeq" id="WP_171224662.1">
    <property type="nucleotide sequence ID" value="NZ_CP053085.1"/>
</dbReference>
<organism evidence="1 2">
    <name type="scientific">Gemmatimonas groenlandica</name>
    <dbReference type="NCBI Taxonomy" id="2732249"/>
    <lineage>
        <taxon>Bacteria</taxon>
        <taxon>Pseudomonadati</taxon>
        <taxon>Gemmatimonadota</taxon>
        <taxon>Gemmatimonadia</taxon>
        <taxon>Gemmatimonadales</taxon>
        <taxon>Gemmatimonadaceae</taxon>
        <taxon>Gemmatimonas</taxon>
    </lineage>
</organism>
<protein>
    <submittedName>
        <fullName evidence="1">Uncharacterized protein</fullName>
    </submittedName>
</protein>
<evidence type="ECO:0000313" key="1">
    <source>
        <dbReference type="EMBL" id="QJR35232.1"/>
    </source>
</evidence>
<gene>
    <name evidence="1" type="ORF">HKW67_06805</name>
</gene>
<name>A0A6M4IQW3_9BACT</name>
<reference evidence="1 2" key="1">
    <citation type="submission" date="2020-05" db="EMBL/GenBank/DDBJ databases">
        <title>Complete genome sequence of Gemmatimonas greenlandica TET16.</title>
        <authorList>
            <person name="Zeng Y."/>
        </authorList>
    </citation>
    <scope>NUCLEOTIDE SEQUENCE [LARGE SCALE GENOMIC DNA]</scope>
    <source>
        <strain evidence="1 2">TET16</strain>
    </source>
</reference>
<evidence type="ECO:0000313" key="2">
    <source>
        <dbReference type="Proteomes" id="UP000500938"/>
    </source>
</evidence>
<proteinExistence type="predicted"/>
<sequence>MKKGYAIPKGWKQQVNADLTLRPDQRHKILATAALIIRCGVATGNIYSNDDVAPDNAPCDSRMLRAIDDSGVAVEYLNEHFRLVRTRHYQHVNGNYTQSYAYRYSFINCPEICFRSCYKFNNVWRLLEKAENTREQIDKRARGVEALGETTNALTWEHECAKHLHIQIDPRWSKYEKLRALDFNMRDYRVSDLRAQNGRVYTSITQLPKTVRNNLRFGSRQLATIDISSAFLTFAAILTSKLGALDDLLHLKHAIRSFFERHDMAYTEQDLKEFRQRMVMDSLQGIKAKFYKFLSKMGLGKLVDMLEEFHNRCRIRAKALKTKNACVIEKTLGKIEAQYFDALMKWAEEYGIVMFRIHDCVMVLRDDLNMVHGHMMGLGQALWGIDIGLESAQHVKSYPTISVSMHHKKEFMKNYISFSISHYVGEWWMYASLQQLDRNRRRHEIIASRRRSCAFA</sequence>
<dbReference type="EMBL" id="CP053085">
    <property type="protein sequence ID" value="QJR35232.1"/>
    <property type="molecule type" value="Genomic_DNA"/>
</dbReference>
<dbReference type="Proteomes" id="UP000500938">
    <property type="component" value="Chromosome"/>
</dbReference>
<keyword evidence="2" id="KW-1185">Reference proteome</keyword>
<accession>A0A6M4IQW3</accession>
<dbReference type="KEGG" id="ggr:HKW67_06805"/>